<dbReference type="AlphaFoldDB" id="A0AAV7J9T8"/>
<accession>A0AAV7J9T8</accession>
<dbReference type="EMBL" id="JAHXZJ010000001">
    <property type="protein sequence ID" value="KAH0569092.1"/>
    <property type="molecule type" value="Genomic_DNA"/>
</dbReference>
<dbReference type="Proteomes" id="UP000826195">
    <property type="component" value="Unassembled WGS sequence"/>
</dbReference>
<reference evidence="1 2" key="1">
    <citation type="journal article" date="2021" name="J. Hered.">
        <title>A chromosome-level genome assembly of the parasitoid wasp, Cotesia glomerata (Hymenoptera: Braconidae).</title>
        <authorList>
            <person name="Pinto B.J."/>
            <person name="Weis J.J."/>
            <person name="Gamble T."/>
            <person name="Ode P.J."/>
            <person name="Paul R."/>
            <person name="Zaspel J.M."/>
        </authorList>
    </citation>
    <scope>NUCLEOTIDE SEQUENCE [LARGE SCALE GENOMIC DNA]</scope>
    <source>
        <strain evidence="1">CgM1</strain>
    </source>
</reference>
<protein>
    <submittedName>
        <fullName evidence="1">Uncharacterized protein</fullName>
    </submittedName>
</protein>
<evidence type="ECO:0000313" key="2">
    <source>
        <dbReference type="Proteomes" id="UP000826195"/>
    </source>
</evidence>
<gene>
    <name evidence="1" type="ORF">KQX54_021800</name>
</gene>
<evidence type="ECO:0000313" key="1">
    <source>
        <dbReference type="EMBL" id="KAH0569092.1"/>
    </source>
</evidence>
<sequence>MFQPQPASMSFNKNLVILFVTGIGTLYSEIDDILVKPSDAEAKINVTQLPKNQVIDIVNNQSELQVIDDAIEKATNSQSTDAIRLLTDSLLEKKFNLPDQNL</sequence>
<comment type="caution">
    <text evidence="1">The sequence shown here is derived from an EMBL/GenBank/DDBJ whole genome shotgun (WGS) entry which is preliminary data.</text>
</comment>
<proteinExistence type="predicted"/>
<name>A0AAV7J9T8_COTGL</name>
<organism evidence="1 2">
    <name type="scientific">Cotesia glomerata</name>
    <name type="common">Lepidopteran parasitic wasp</name>
    <name type="synonym">Apanteles glomeratus</name>
    <dbReference type="NCBI Taxonomy" id="32391"/>
    <lineage>
        <taxon>Eukaryota</taxon>
        <taxon>Metazoa</taxon>
        <taxon>Ecdysozoa</taxon>
        <taxon>Arthropoda</taxon>
        <taxon>Hexapoda</taxon>
        <taxon>Insecta</taxon>
        <taxon>Pterygota</taxon>
        <taxon>Neoptera</taxon>
        <taxon>Endopterygota</taxon>
        <taxon>Hymenoptera</taxon>
        <taxon>Apocrita</taxon>
        <taxon>Ichneumonoidea</taxon>
        <taxon>Braconidae</taxon>
        <taxon>Microgastrinae</taxon>
        <taxon>Cotesia</taxon>
    </lineage>
</organism>
<keyword evidence="2" id="KW-1185">Reference proteome</keyword>